<evidence type="ECO:0000313" key="3">
    <source>
        <dbReference type="Proteomes" id="UP000234950"/>
    </source>
</evidence>
<keyword evidence="1" id="KW-1133">Transmembrane helix</keyword>
<reference evidence="2 3" key="1">
    <citation type="submission" date="2017-11" db="EMBL/GenBank/DDBJ databases">
        <title>Comparitive Functional Genomics of Dry Heat Resistant strains isolated from the Viking Spacecraft.</title>
        <authorList>
            <person name="Seuylemezian A."/>
            <person name="Cooper K."/>
            <person name="Vaishampayan P."/>
        </authorList>
    </citation>
    <scope>NUCLEOTIDE SEQUENCE [LARGE SCALE GENOMIC DNA]</scope>
    <source>
        <strain evidence="2 3">V32-6</strain>
    </source>
</reference>
<keyword evidence="1" id="KW-0472">Membrane</keyword>
<gene>
    <name evidence="2" type="ORF">CVD27_00565</name>
</gene>
<feature type="transmembrane region" description="Helical" evidence="1">
    <location>
        <begin position="36"/>
        <end position="56"/>
    </location>
</feature>
<comment type="caution">
    <text evidence="2">The sequence shown here is derived from an EMBL/GenBank/DDBJ whole genome shotgun (WGS) entry which is preliminary data.</text>
</comment>
<dbReference type="EMBL" id="PGVE01000004">
    <property type="protein sequence ID" value="PLS10331.1"/>
    <property type="molecule type" value="Genomic_DNA"/>
</dbReference>
<dbReference type="RefSeq" id="WP_101645959.1">
    <property type="nucleotide sequence ID" value="NZ_PGVE01000004.1"/>
</dbReference>
<name>A0A2N5HXS6_9BACI</name>
<keyword evidence="3" id="KW-1185">Reference proteome</keyword>
<dbReference type="Proteomes" id="UP000234950">
    <property type="component" value="Unassembled WGS sequence"/>
</dbReference>
<evidence type="ECO:0000313" key="2">
    <source>
        <dbReference type="EMBL" id="PLS10331.1"/>
    </source>
</evidence>
<protein>
    <submittedName>
        <fullName evidence="2">Uncharacterized protein</fullName>
    </submittedName>
</protein>
<keyword evidence="1" id="KW-0812">Transmembrane</keyword>
<sequence>MNRYLKSVMGLMVGGATAGGWLLVDLLLPDPIGDYLLFILMAVVNMAIGWQVGRLFGKSKNIEKNNALIEGKGLKPNSN</sequence>
<dbReference type="OrthoDB" id="2882630at2"/>
<organism evidence="2 3">
    <name type="scientific">Neobacillus cucumis</name>
    <dbReference type="NCBI Taxonomy" id="1740721"/>
    <lineage>
        <taxon>Bacteria</taxon>
        <taxon>Bacillati</taxon>
        <taxon>Bacillota</taxon>
        <taxon>Bacilli</taxon>
        <taxon>Bacillales</taxon>
        <taxon>Bacillaceae</taxon>
        <taxon>Neobacillus</taxon>
    </lineage>
</organism>
<accession>A0A2N5HXS6</accession>
<feature type="transmembrane region" description="Helical" evidence="1">
    <location>
        <begin position="7"/>
        <end position="24"/>
    </location>
</feature>
<dbReference type="AlphaFoldDB" id="A0A2N5HXS6"/>
<evidence type="ECO:0000256" key="1">
    <source>
        <dbReference type="SAM" id="Phobius"/>
    </source>
</evidence>
<proteinExistence type="predicted"/>